<proteinExistence type="predicted"/>
<dbReference type="Proteomes" id="UP000234341">
    <property type="component" value="Unassembled WGS sequence"/>
</dbReference>
<organism evidence="2 3">
    <name type="scientific">Cupriavidus pauculus</name>
    <dbReference type="NCBI Taxonomy" id="82633"/>
    <lineage>
        <taxon>Bacteria</taxon>
        <taxon>Pseudomonadati</taxon>
        <taxon>Pseudomonadota</taxon>
        <taxon>Betaproteobacteria</taxon>
        <taxon>Burkholderiales</taxon>
        <taxon>Burkholderiaceae</taxon>
        <taxon>Cupriavidus</taxon>
    </lineage>
</organism>
<evidence type="ECO:0000256" key="1">
    <source>
        <dbReference type="SAM" id="SignalP"/>
    </source>
</evidence>
<reference evidence="2 3" key="1">
    <citation type="submission" date="2017-12" db="EMBL/GenBank/DDBJ databases">
        <title>Genome sequence of the active heterotrophic nitrifier-denitrifier, Cupriavidus pauculus UM1.</title>
        <authorList>
            <person name="Putonti C."/>
            <person name="Castignetti D."/>
        </authorList>
    </citation>
    <scope>NUCLEOTIDE SEQUENCE [LARGE SCALE GENOMIC DNA]</scope>
    <source>
        <strain evidence="2 3">UM1</strain>
    </source>
</reference>
<feature type="chain" id="PRO_5014814324" description="Lipocalin-like domain-containing protein" evidence="1">
    <location>
        <begin position="42"/>
        <end position="192"/>
    </location>
</feature>
<name>A0A2N5C5Z7_9BURK</name>
<dbReference type="RefSeq" id="WP_101684359.1">
    <property type="nucleotide sequence ID" value="NZ_PJRP01000016.1"/>
</dbReference>
<evidence type="ECO:0000313" key="3">
    <source>
        <dbReference type="Proteomes" id="UP000234341"/>
    </source>
</evidence>
<comment type="caution">
    <text evidence="2">The sequence shown here is derived from an EMBL/GenBank/DDBJ whole genome shotgun (WGS) entry which is preliminary data.</text>
</comment>
<sequence length="192" mass="20839">MFRIKASRFAKSVTVTATTTSTTITTCAALLALATTAPVHADTAPAPSKKPAPVASTAAQYLPAAADFIGKWKLYGAAVRAPSDLPAPATPEQTAEATARQRTLITFYRAFDYLEIREDGHFNFHQPGEQPGDACAWCGKWSFHDGSLWLDLPTAPRLDIYAPDGKMQMTYGAEVGESAMFRWQVVGWAKVR</sequence>
<evidence type="ECO:0000313" key="2">
    <source>
        <dbReference type="EMBL" id="PLP97646.1"/>
    </source>
</evidence>
<protein>
    <recommendedName>
        <fullName evidence="4">Lipocalin-like domain-containing protein</fullName>
    </recommendedName>
</protein>
<evidence type="ECO:0008006" key="4">
    <source>
        <dbReference type="Google" id="ProtNLM"/>
    </source>
</evidence>
<dbReference type="AlphaFoldDB" id="A0A2N5C5Z7"/>
<keyword evidence="1" id="KW-0732">Signal</keyword>
<gene>
    <name evidence="2" type="ORF">CYJ10_26185</name>
</gene>
<dbReference type="OrthoDB" id="8966473at2"/>
<dbReference type="EMBL" id="PJRP01000016">
    <property type="protein sequence ID" value="PLP97646.1"/>
    <property type="molecule type" value="Genomic_DNA"/>
</dbReference>
<accession>A0A2N5C5Z7</accession>
<feature type="signal peptide" evidence="1">
    <location>
        <begin position="1"/>
        <end position="41"/>
    </location>
</feature>